<dbReference type="SUPFAM" id="SSF140736">
    <property type="entry name" value="Rv1873-like"/>
    <property type="match status" value="1"/>
</dbReference>
<dbReference type="Pfam" id="PF08837">
    <property type="entry name" value="DUF1810"/>
    <property type="match status" value="1"/>
</dbReference>
<keyword evidence="2" id="KW-1185">Reference proteome</keyword>
<dbReference type="Proteomes" id="UP000465785">
    <property type="component" value="Chromosome"/>
</dbReference>
<dbReference type="PIRSF" id="PIRSF008546">
    <property type="entry name" value="UCP008546"/>
    <property type="match status" value="1"/>
</dbReference>
<proteinExistence type="predicted"/>
<evidence type="ECO:0000313" key="2">
    <source>
        <dbReference type="Proteomes" id="UP000465785"/>
    </source>
</evidence>
<dbReference type="InterPro" id="IPR036287">
    <property type="entry name" value="Rv1873-like_sf"/>
</dbReference>
<dbReference type="AlphaFoldDB" id="A0A9W4BD74"/>
<gene>
    <name evidence="1" type="ORF">MGALJ_16810</name>
</gene>
<dbReference type="EMBL" id="AP022601">
    <property type="protein sequence ID" value="BBY92012.1"/>
    <property type="molecule type" value="Genomic_DNA"/>
</dbReference>
<organism evidence="1 2">
    <name type="scientific">Mycobacterium gallinarum</name>
    <dbReference type="NCBI Taxonomy" id="39689"/>
    <lineage>
        <taxon>Bacteria</taxon>
        <taxon>Bacillati</taxon>
        <taxon>Actinomycetota</taxon>
        <taxon>Actinomycetes</taxon>
        <taxon>Mycobacteriales</taxon>
        <taxon>Mycobacteriaceae</taxon>
        <taxon>Mycobacterium</taxon>
    </lineage>
</organism>
<dbReference type="Gene3D" id="1.25.40.380">
    <property type="entry name" value="Protein of unknown function DUF1810"/>
    <property type="match status" value="1"/>
</dbReference>
<dbReference type="InterPro" id="IPR014937">
    <property type="entry name" value="DUF1810"/>
</dbReference>
<accession>A0A9W4BD74</accession>
<dbReference type="KEGG" id="mgau:MGALJ_16810"/>
<evidence type="ECO:0000313" key="1">
    <source>
        <dbReference type="EMBL" id="BBY92012.1"/>
    </source>
</evidence>
<name>A0A9W4BD74_9MYCO</name>
<protein>
    <submittedName>
        <fullName evidence="1">Calpastatin</fullName>
    </submittedName>
</protein>
<reference evidence="1 2" key="1">
    <citation type="journal article" date="2019" name="Emerg. Microbes Infect.">
        <title>Comprehensive subspecies identification of 175 nontuberculous mycobacteria species based on 7547 genomic profiles.</title>
        <authorList>
            <person name="Matsumoto Y."/>
            <person name="Kinjo T."/>
            <person name="Motooka D."/>
            <person name="Nabeya D."/>
            <person name="Jung N."/>
            <person name="Uechi K."/>
            <person name="Horii T."/>
            <person name="Iida T."/>
            <person name="Fujita J."/>
            <person name="Nakamura S."/>
        </authorList>
    </citation>
    <scope>NUCLEOTIDE SEQUENCE [LARGE SCALE GENOMIC DNA]</scope>
    <source>
        <strain evidence="1 2">JCM 6399</strain>
    </source>
</reference>
<sequence length="170" mass="19051">MSSLNRKHYPAKLAEEGAVDKLLSSEAADPFDLQRFVDAQHRAYATALDELRSGRKRSHWIWFVFPQLQGLGRSPTAIRYSITSLDEARAYLDHPVLGPRLRECARVVAGIQGASADDIFGWPDNMKVRSSMTLFARAAESAEVQADFRAVLDRLYDGVEDELTAEQLAR</sequence>